<dbReference type="InterPro" id="IPR000945">
    <property type="entry name" value="DBH-like"/>
</dbReference>
<dbReference type="FunFam" id="2.60.120.310:FF:000004">
    <property type="entry name" value="DBH-like monooxygenase protein 1"/>
    <property type="match status" value="1"/>
</dbReference>
<protein>
    <submittedName>
        <fullName evidence="11">MOXD1-like protein</fullName>
    </submittedName>
</protein>
<comment type="similarity">
    <text evidence="2">Belongs to the copper type II ascorbate-dependent monooxygenase family.</text>
</comment>
<dbReference type="FunFam" id="2.60.120.230:FF:000001">
    <property type="entry name" value="Monooxygenase, DBH-like 1"/>
    <property type="match status" value="1"/>
</dbReference>
<name>A0A2A3EIN5_APICC</name>
<dbReference type="PRINTS" id="PR00767">
    <property type="entry name" value="DBMONOXGNASE"/>
</dbReference>
<dbReference type="Gene3D" id="2.60.120.230">
    <property type="match status" value="1"/>
</dbReference>
<proteinExistence type="inferred from homology"/>
<gene>
    <name evidence="11" type="ORF">APICC_07670</name>
</gene>
<feature type="domain" description="Copper type II ascorbate-dependent monooxygenase C-terminal" evidence="10">
    <location>
        <begin position="206"/>
        <end position="350"/>
    </location>
</feature>
<dbReference type="GO" id="GO:0006589">
    <property type="term" value="P:octopamine biosynthetic process"/>
    <property type="evidence" value="ECO:0007669"/>
    <property type="project" value="TreeGrafter"/>
</dbReference>
<dbReference type="Pfam" id="PF01082">
    <property type="entry name" value="Cu2_monooxygen"/>
    <property type="match status" value="1"/>
</dbReference>
<dbReference type="GO" id="GO:0005507">
    <property type="term" value="F:copper ion binding"/>
    <property type="evidence" value="ECO:0007669"/>
    <property type="project" value="InterPro"/>
</dbReference>
<evidence type="ECO:0000256" key="2">
    <source>
        <dbReference type="ARBA" id="ARBA00010676"/>
    </source>
</evidence>
<dbReference type="GO" id="GO:0005615">
    <property type="term" value="C:extracellular space"/>
    <property type="evidence" value="ECO:0007669"/>
    <property type="project" value="TreeGrafter"/>
</dbReference>
<keyword evidence="12" id="KW-1185">Reference proteome</keyword>
<dbReference type="InterPro" id="IPR028460">
    <property type="entry name" value="Tbh/DBH"/>
</dbReference>
<evidence type="ECO:0000256" key="1">
    <source>
        <dbReference type="ARBA" id="ARBA00001973"/>
    </source>
</evidence>
<dbReference type="Pfam" id="PF03712">
    <property type="entry name" value="Cu2_monoox_C"/>
    <property type="match status" value="1"/>
</dbReference>
<dbReference type="OrthoDB" id="19261at2759"/>
<keyword evidence="8" id="KW-0325">Glycoprotein</keyword>
<dbReference type="STRING" id="94128.A0A2A3EIN5"/>
<dbReference type="GO" id="GO:0042421">
    <property type="term" value="P:norepinephrine biosynthetic process"/>
    <property type="evidence" value="ECO:0007669"/>
    <property type="project" value="TreeGrafter"/>
</dbReference>
<dbReference type="GO" id="GO:0004500">
    <property type="term" value="F:dopamine beta-monooxygenase activity"/>
    <property type="evidence" value="ECO:0007669"/>
    <property type="project" value="InterPro"/>
</dbReference>
<dbReference type="PANTHER" id="PTHR10157">
    <property type="entry name" value="DOPAMINE BETA HYDROXYLASE RELATED"/>
    <property type="match status" value="1"/>
</dbReference>
<evidence type="ECO:0000256" key="8">
    <source>
        <dbReference type="ARBA" id="ARBA00023180"/>
    </source>
</evidence>
<dbReference type="AlphaFoldDB" id="A0A2A3EIN5"/>
<sequence>MQVVWQYHVEEPVSAAGVLPDHDAIRGSRPLYLVQRDAQPRPTSRNQEAEPPLQTWDILNQQVRLPKGQDTLLWCRVLRMPNIDHKHHVVKHEPVIQPGSHDYLHHMTLYECRGDQGQLESAAKTSGSVCYQSNQPSLQCNTIAAIWSLGSEGFNYPAEAGYALDPHTGPRYYMLETHYANPQMDAFISDSSGLRLHYTDKLRTHDAGILSVGIDPNWRHIIPPGQAEVVSEGHCISDCTGHTIPNSGINIFAVIMHTHQLGRKVRLRQIRSGEELPPIASDTNYDPSYQEYRKLQKPVRVYPGDHLVAECTYSSKSRQAITLGGLTTREETCLVSTLYYPRIELSLCYSLPSLPTVLQSLGIQKLMQGSSPVKIQEPQKLAGMTLEERLLSYDWESSFQSFQEATRGGTFKPLCWTNKGELAGMDSLEVHYPRILRPYEEVALPCSKKPLRNKLSLMLSEDEDIGAPVDPDSDETNAVERGQLVRSKVSRSSDGPTGGSSSTRSIPTIVTLATLAIIVTAAFR</sequence>
<dbReference type="InterPro" id="IPR008977">
    <property type="entry name" value="PHM/PNGase_F_dom_sf"/>
</dbReference>
<evidence type="ECO:0000259" key="10">
    <source>
        <dbReference type="Pfam" id="PF03712"/>
    </source>
</evidence>
<keyword evidence="4" id="KW-0560">Oxidoreductase</keyword>
<dbReference type="Gene3D" id="2.60.120.310">
    <property type="entry name" value="Copper type II, ascorbate-dependent monooxygenase, N-terminal domain"/>
    <property type="match status" value="1"/>
</dbReference>
<comment type="cofactor">
    <cofactor evidence="1">
        <name>Cu(2+)</name>
        <dbReference type="ChEBI" id="CHEBI:29036"/>
    </cofactor>
</comment>
<dbReference type="SUPFAM" id="SSF49742">
    <property type="entry name" value="PHM/PNGase F"/>
    <property type="match status" value="2"/>
</dbReference>
<keyword evidence="3" id="KW-0479">Metal-binding</keyword>
<evidence type="ECO:0000256" key="7">
    <source>
        <dbReference type="ARBA" id="ARBA00023157"/>
    </source>
</evidence>
<dbReference type="Proteomes" id="UP000242457">
    <property type="component" value="Unassembled WGS sequence"/>
</dbReference>
<evidence type="ECO:0000256" key="3">
    <source>
        <dbReference type="ARBA" id="ARBA00022723"/>
    </source>
</evidence>
<dbReference type="InterPro" id="IPR000323">
    <property type="entry name" value="Cu2_ascorb_mOase_N"/>
</dbReference>
<evidence type="ECO:0000256" key="5">
    <source>
        <dbReference type="ARBA" id="ARBA00023008"/>
    </source>
</evidence>
<dbReference type="InterPro" id="IPR014784">
    <property type="entry name" value="Cu2_ascorb_mOase-like_C"/>
</dbReference>
<evidence type="ECO:0000313" key="12">
    <source>
        <dbReference type="Proteomes" id="UP000242457"/>
    </source>
</evidence>
<dbReference type="GO" id="GO:0030667">
    <property type="term" value="C:secretory granule membrane"/>
    <property type="evidence" value="ECO:0007669"/>
    <property type="project" value="TreeGrafter"/>
</dbReference>
<keyword evidence="6" id="KW-0503">Monooxygenase</keyword>
<keyword evidence="7" id="KW-1015">Disulfide bond</keyword>
<dbReference type="InterPro" id="IPR024548">
    <property type="entry name" value="Cu2_monoox_C"/>
</dbReference>
<evidence type="ECO:0000259" key="9">
    <source>
        <dbReference type="Pfam" id="PF01082"/>
    </source>
</evidence>
<dbReference type="PANTHER" id="PTHR10157:SF40">
    <property type="entry name" value="MOXD1 HOMOLOG 2"/>
    <property type="match status" value="1"/>
</dbReference>
<evidence type="ECO:0000313" key="11">
    <source>
        <dbReference type="EMBL" id="PBC31570.1"/>
    </source>
</evidence>
<keyword evidence="5" id="KW-0186">Copper</keyword>
<organism evidence="11 12">
    <name type="scientific">Apis cerana cerana</name>
    <name type="common">Oriental honeybee</name>
    <dbReference type="NCBI Taxonomy" id="94128"/>
    <lineage>
        <taxon>Eukaryota</taxon>
        <taxon>Metazoa</taxon>
        <taxon>Ecdysozoa</taxon>
        <taxon>Arthropoda</taxon>
        <taxon>Hexapoda</taxon>
        <taxon>Insecta</taxon>
        <taxon>Pterygota</taxon>
        <taxon>Neoptera</taxon>
        <taxon>Endopterygota</taxon>
        <taxon>Hymenoptera</taxon>
        <taxon>Apocrita</taxon>
        <taxon>Aculeata</taxon>
        <taxon>Apoidea</taxon>
        <taxon>Anthophila</taxon>
        <taxon>Apidae</taxon>
        <taxon>Apis</taxon>
    </lineage>
</organism>
<dbReference type="InterPro" id="IPR036939">
    <property type="entry name" value="Cu2_ascorb_mOase_N_sf"/>
</dbReference>
<reference evidence="11 12" key="1">
    <citation type="submission" date="2014-07" db="EMBL/GenBank/DDBJ databases">
        <title>Genomic and transcriptomic analysis on Apis cerana provide comprehensive insights into honey bee biology.</title>
        <authorList>
            <person name="Diao Q."/>
            <person name="Sun L."/>
            <person name="Zheng H."/>
            <person name="Zheng H."/>
            <person name="Xu S."/>
            <person name="Wang S."/>
            <person name="Zeng Z."/>
            <person name="Hu F."/>
            <person name="Su S."/>
            <person name="Wu J."/>
        </authorList>
    </citation>
    <scope>NUCLEOTIDE SEQUENCE [LARGE SCALE GENOMIC DNA]</scope>
    <source>
        <tissue evidence="11">Pupae without intestine</tissue>
    </source>
</reference>
<accession>A0A2A3EIN5</accession>
<dbReference type="GO" id="GO:0042420">
    <property type="term" value="P:dopamine catabolic process"/>
    <property type="evidence" value="ECO:0007669"/>
    <property type="project" value="TreeGrafter"/>
</dbReference>
<evidence type="ECO:0000256" key="6">
    <source>
        <dbReference type="ARBA" id="ARBA00023033"/>
    </source>
</evidence>
<evidence type="ECO:0000256" key="4">
    <source>
        <dbReference type="ARBA" id="ARBA00023002"/>
    </source>
</evidence>
<feature type="domain" description="Copper type II ascorbate-dependent monooxygenase N-terminal" evidence="9">
    <location>
        <begin position="56"/>
        <end position="184"/>
    </location>
</feature>
<dbReference type="EMBL" id="KZ288231">
    <property type="protein sequence ID" value="PBC31570.1"/>
    <property type="molecule type" value="Genomic_DNA"/>
</dbReference>